<name>A0A8N4EYG6_ELAGV</name>
<evidence type="ECO:0000313" key="1">
    <source>
        <dbReference type="Proteomes" id="UP000504607"/>
    </source>
</evidence>
<evidence type="ECO:0000313" key="2">
    <source>
        <dbReference type="RefSeq" id="XP_029117230.1"/>
    </source>
</evidence>
<proteinExistence type="predicted"/>
<dbReference type="Proteomes" id="UP000504607">
    <property type="component" value="Chromosome 1"/>
</dbReference>
<keyword evidence="1" id="KW-1185">Reference proteome</keyword>
<protein>
    <submittedName>
        <fullName evidence="2">Uncharacterized protein LOC114912936</fullName>
    </submittedName>
</protein>
<organism evidence="1 2">
    <name type="scientific">Elaeis guineensis var. tenera</name>
    <name type="common">Oil palm</name>
    <dbReference type="NCBI Taxonomy" id="51953"/>
    <lineage>
        <taxon>Eukaryota</taxon>
        <taxon>Viridiplantae</taxon>
        <taxon>Streptophyta</taxon>
        <taxon>Embryophyta</taxon>
        <taxon>Tracheophyta</taxon>
        <taxon>Spermatophyta</taxon>
        <taxon>Magnoliopsida</taxon>
        <taxon>Liliopsida</taxon>
        <taxon>Arecaceae</taxon>
        <taxon>Arecoideae</taxon>
        <taxon>Cocoseae</taxon>
        <taxon>Elaeidinae</taxon>
        <taxon>Elaeis</taxon>
    </lineage>
</organism>
<accession>A0A8N4EYG6</accession>
<gene>
    <name evidence="2" type="primary">LOC114912936</name>
</gene>
<dbReference type="RefSeq" id="XP_029117230.1">
    <property type="nucleotide sequence ID" value="XM_029261397.1"/>
</dbReference>
<sequence>MSFPLLPSPDSRSLAPSISPDSLLFGGEAAAGQPFSCGYMEGVFWPQPKSPLYLKNLSFQNKHQESRRFPSTAAVRIHNSHGLPDKESSLRFSGPKEAQSLLISSENQSAAHGFSNKSKNLLICRAQAAISADCRGSIESGKKRKALGAAVLTLKKIIPLGPMFFQLHHSEGHQGRAGGERQREQRRDYNLLDIVGELANGGGDVIHLRTLAGRFLAALGAELPWAGCDSEDLELLVVLCHGRAMEEHGDLSSILGFSESG</sequence>
<dbReference type="AlphaFoldDB" id="A0A8N4EYG6"/>
<reference evidence="2" key="1">
    <citation type="submission" date="2025-08" db="UniProtKB">
        <authorList>
            <consortium name="RefSeq"/>
        </authorList>
    </citation>
    <scope>IDENTIFICATION</scope>
</reference>